<feature type="region of interest" description="Disordered" evidence="1">
    <location>
        <begin position="30"/>
        <end position="49"/>
    </location>
</feature>
<sequence>MFPWNGQRDRNMNLLRYPAGLFSSLPGLEAAEASGPAPETGKSASWGGYHAHASRSREARLWPVQPRRSGTAFMWPSLEGLPEACEMHRLRPSNHAQRGSLGFGANMARLSRAQQQPPLSTVKPYTHTYTGTHTSITACLADVPDGMDAGPAWPPAFSISPALCLRSSRKGGMAAGQTESSGARVSTLGGKRQLKGSMVLGCVQWAGSLAGTGAEARDQGNSSAASARDSEGQLAPHSRLLPSPRFVVSRPFRFAGAGSRCHAASTAHMRWQSPLTCLACSAWAVAATRFGGCFYTCSLSALVFPSSSLSCCLSIDGHHTLTRAHTPTRDLVGCDWLRQAAAPTDPAAYLTCLVILCRLTCDDPSPPGASAVPNLPGCVWIIGLHFFLFFCSHWPTRIAGRNTRPDRFRRRAPDYHIVVAQRPDTSRLPDRANTWTSAASPALSAPHATPDRPSSSRSRERSGIFAPDLSRVHTAANRQSSLAARAPYSGFSFPRLCWPETPRPQRAASTQTLIPA</sequence>
<reference evidence="3" key="5">
    <citation type="submission" date="2015-06" db="UniProtKB">
        <authorList>
            <consortium name="EnsemblFungi"/>
        </authorList>
    </citation>
    <scope>IDENTIFICATION</scope>
    <source>
        <strain evidence="3">ATCC 64411</strain>
    </source>
</reference>
<dbReference type="Proteomes" id="UP000011715">
    <property type="component" value="Unassembled WGS sequence"/>
</dbReference>
<name>A0A0C4E0M1_MAGP6</name>
<reference evidence="4" key="2">
    <citation type="submission" date="2010-05" db="EMBL/GenBank/DDBJ databases">
        <title>The genome sequence of Magnaporthe poae strain ATCC 64411.</title>
        <authorList>
            <person name="Ma L.-J."/>
            <person name="Dead R."/>
            <person name="Young S."/>
            <person name="Zeng Q."/>
            <person name="Koehrsen M."/>
            <person name="Alvarado L."/>
            <person name="Berlin A."/>
            <person name="Chapman S.B."/>
            <person name="Chen Z."/>
            <person name="Freedman E."/>
            <person name="Gellesch M."/>
            <person name="Goldberg J."/>
            <person name="Griggs A."/>
            <person name="Gujja S."/>
            <person name="Heilman E.R."/>
            <person name="Heiman D."/>
            <person name="Hepburn T."/>
            <person name="Howarth C."/>
            <person name="Jen D."/>
            <person name="Larson L."/>
            <person name="Mehta T."/>
            <person name="Neiman D."/>
            <person name="Pearson M."/>
            <person name="Roberts A."/>
            <person name="Saif S."/>
            <person name="Shea T."/>
            <person name="Shenoy N."/>
            <person name="Sisk P."/>
            <person name="Stolte C."/>
            <person name="Sykes S."/>
            <person name="Walk T."/>
            <person name="White J."/>
            <person name="Yandava C."/>
            <person name="Haas B."/>
            <person name="Nusbaum C."/>
            <person name="Birren B."/>
        </authorList>
    </citation>
    <scope>NUCLEOTIDE SEQUENCE [LARGE SCALE GENOMIC DNA]</scope>
    <source>
        <strain evidence="4">ATCC 64411 / 73-15</strain>
    </source>
</reference>
<proteinExistence type="predicted"/>
<reference evidence="2" key="1">
    <citation type="submission" date="2010-05" db="EMBL/GenBank/DDBJ databases">
        <title>The Genome Sequence of Magnaporthe poae strain ATCC 64411.</title>
        <authorList>
            <consortium name="The Broad Institute Genome Sequencing Platform"/>
            <consortium name="Broad Institute Genome Sequencing Center for Infectious Disease"/>
            <person name="Ma L.-J."/>
            <person name="Dead R."/>
            <person name="Young S."/>
            <person name="Zeng Q."/>
            <person name="Koehrsen M."/>
            <person name="Alvarado L."/>
            <person name="Berlin A."/>
            <person name="Chapman S.B."/>
            <person name="Chen Z."/>
            <person name="Freedman E."/>
            <person name="Gellesch M."/>
            <person name="Goldberg J."/>
            <person name="Griggs A."/>
            <person name="Gujja S."/>
            <person name="Heilman E.R."/>
            <person name="Heiman D."/>
            <person name="Hepburn T."/>
            <person name="Howarth C."/>
            <person name="Jen D."/>
            <person name="Larson L."/>
            <person name="Mehta T."/>
            <person name="Neiman D."/>
            <person name="Pearson M."/>
            <person name="Roberts A."/>
            <person name="Saif S."/>
            <person name="Shea T."/>
            <person name="Shenoy N."/>
            <person name="Sisk P."/>
            <person name="Stolte C."/>
            <person name="Sykes S."/>
            <person name="Walk T."/>
            <person name="White J."/>
            <person name="Yandava C."/>
            <person name="Haas B."/>
            <person name="Nusbaum C."/>
            <person name="Birren B."/>
        </authorList>
    </citation>
    <scope>NUCLEOTIDE SEQUENCE</scope>
    <source>
        <strain evidence="2">ATCC 64411</strain>
    </source>
</reference>
<accession>A0A0C4E0M1</accession>
<dbReference type="EnsemblFungi" id="MAPG_05902T0">
    <property type="protein sequence ID" value="MAPG_05902T0"/>
    <property type="gene ID" value="MAPG_05902"/>
</dbReference>
<evidence type="ECO:0000313" key="2">
    <source>
        <dbReference type="EMBL" id="KLU86895.1"/>
    </source>
</evidence>
<dbReference type="AlphaFoldDB" id="A0A0C4E0M1"/>
<dbReference type="VEuPathDB" id="FungiDB:MAPG_05902"/>
<feature type="region of interest" description="Disordered" evidence="1">
    <location>
        <begin position="438"/>
        <end position="470"/>
    </location>
</feature>
<feature type="region of interest" description="Disordered" evidence="1">
    <location>
        <begin position="214"/>
        <end position="238"/>
    </location>
</feature>
<evidence type="ECO:0000313" key="3">
    <source>
        <dbReference type="EnsemblFungi" id="MAPG_05902T0"/>
    </source>
</evidence>
<protein>
    <submittedName>
        <fullName evidence="2 3">Uncharacterized protein</fullName>
    </submittedName>
</protein>
<gene>
    <name evidence="2" type="ORF">MAPG_05902</name>
</gene>
<organism evidence="3 4">
    <name type="scientific">Magnaporthiopsis poae (strain ATCC 64411 / 73-15)</name>
    <name type="common">Kentucky bluegrass fungus</name>
    <name type="synonym">Magnaporthe poae</name>
    <dbReference type="NCBI Taxonomy" id="644358"/>
    <lineage>
        <taxon>Eukaryota</taxon>
        <taxon>Fungi</taxon>
        <taxon>Dikarya</taxon>
        <taxon>Ascomycota</taxon>
        <taxon>Pezizomycotina</taxon>
        <taxon>Sordariomycetes</taxon>
        <taxon>Sordariomycetidae</taxon>
        <taxon>Magnaporthales</taxon>
        <taxon>Magnaporthaceae</taxon>
        <taxon>Magnaporthiopsis</taxon>
    </lineage>
</organism>
<dbReference type="EMBL" id="GL876970">
    <property type="protein sequence ID" value="KLU86895.1"/>
    <property type="molecule type" value="Genomic_DNA"/>
</dbReference>
<feature type="compositionally biased region" description="Low complexity" evidence="1">
    <location>
        <begin position="438"/>
        <end position="456"/>
    </location>
</feature>
<evidence type="ECO:0000256" key="1">
    <source>
        <dbReference type="SAM" id="MobiDB-lite"/>
    </source>
</evidence>
<keyword evidence="4" id="KW-1185">Reference proteome</keyword>
<reference evidence="2" key="3">
    <citation type="submission" date="2011-03" db="EMBL/GenBank/DDBJ databases">
        <title>Annotation of Magnaporthe poae ATCC 64411.</title>
        <authorList>
            <person name="Ma L.-J."/>
            <person name="Dead R."/>
            <person name="Young S.K."/>
            <person name="Zeng Q."/>
            <person name="Gargeya S."/>
            <person name="Fitzgerald M."/>
            <person name="Haas B."/>
            <person name="Abouelleil A."/>
            <person name="Alvarado L."/>
            <person name="Arachchi H.M."/>
            <person name="Berlin A."/>
            <person name="Brown A."/>
            <person name="Chapman S.B."/>
            <person name="Chen Z."/>
            <person name="Dunbar C."/>
            <person name="Freedman E."/>
            <person name="Gearin G."/>
            <person name="Gellesch M."/>
            <person name="Goldberg J."/>
            <person name="Griggs A."/>
            <person name="Gujja S."/>
            <person name="Heiman D."/>
            <person name="Howarth C."/>
            <person name="Larson L."/>
            <person name="Lui A."/>
            <person name="MacDonald P.J.P."/>
            <person name="Mehta T."/>
            <person name="Montmayeur A."/>
            <person name="Murphy C."/>
            <person name="Neiman D."/>
            <person name="Pearson M."/>
            <person name="Priest M."/>
            <person name="Roberts A."/>
            <person name="Saif S."/>
            <person name="Shea T."/>
            <person name="Shenoy N."/>
            <person name="Sisk P."/>
            <person name="Stolte C."/>
            <person name="Sykes S."/>
            <person name="Yandava C."/>
            <person name="Wortman J."/>
            <person name="Nusbaum C."/>
            <person name="Birren B."/>
        </authorList>
    </citation>
    <scope>NUCLEOTIDE SEQUENCE</scope>
    <source>
        <strain evidence="2">ATCC 64411</strain>
    </source>
</reference>
<evidence type="ECO:0000313" key="4">
    <source>
        <dbReference type="Proteomes" id="UP000011715"/>
    </source>
</evidence>
<reference evidence="3" key="4">
    <citation type="journal article" date="2015" name="G3 (Bethesda)">
        <title>Genome sequences of three phytopathogenic species of the Magnaporthaceae family of fungi.</title>
        <authorList>
            <person name="Okagaki L.H."/>
            <person name="Nunes C.C."/>
            <person name="Sailsbery J."/>
            <person name="Clay B."/>
            <person name="Brown D."/>
            <person name="John T."/>
            <person name="Oh Y."/>
            <person name="Young N."/>
            <person name="Fitzgerald M."/>
            <person name="Haas B.J."/>
            <person name="Zeng Q."/>
            <person name="Young S."/>
            <person name="Adiconis X."/>
            <person name="Fan L."/>
            <person name="Levin J.Z."/>
            <person name="Mitchell T.K."/>
            <person name="Okubara P.A."/>
            <person name="Farman M.L."/>
            <person name="Kohn L.M."/>
            <person name="Birren B."/>
            <person name="Ma L.-J."/>
            <person name="Dean R.A."/>
        </authorList>
    </citation>
    <scope>NUCLEOTIDE SEQUENCE</scope>
    <source>
        <strain evidence="3">ATCC 64411 / 73-15</strain>
    </source>
</reference>
<dbReference type="EMBL" id="ADBL01001410">
    <property type="status" value="NOT_ANNOTATED_CDS"/>
    <property type="molecule type" value="Genomic_DNA"/>
</dbReference>